<reference evidence="2 3" key="1">
    <citation type="journal article" date="2020" name="Antonie Van Leeuwenhoek">
        <title>Rhodopirellula heiligendammensis sp. nov., Rhodopirellula pilleata sp. nov., and Rhodopirellula solitaria sp. nov. isolated from natural or artificial marine surfaces in Northern Germany and California, USA, and emended description of the genus Rhodopirellula.</title>
        <authorList>
            <person name="Kallscheuer N."/>
            <person name="Wiegand S."/>
            <person name="Jogler M."/>
            <person name="Boedeker C."/>
            <person name="Peeters S.H."/>
            <person name="Rast P."/>
            <person name="Heuer A."/>
            <person name="Jetten M.S.M."/>
            <person name="Rohde M."/>
            <person name="Jogler C."/>
        </authorList>
    </citation>
    <scope>NUCLEOTIDE SEQUENCE [LARGE SCALE GENOMIC DNA]</scope>
    <source>
        <strain evidence="2 3">Poly21</strain>
    </source>
</reference>
<keyword evidence="1" id="KW-0472">Membrane</keyword>
<dbReference type="RefSeq" id="WP_146407288.1">
    <property type="nucleotide sequence ID" value="NZ_SJPU01000002.1"/>
</dbReference>
<protein>
    <recommendedName>
        <fullName evidence="4">DUF1269 domain-containing protein</fullName>
    </recommendedName>
</protein>
<dbReference type="AlphaFoldDB" id="A0A5C6BU86"/>
<dbReference type="Pfam" id="PF06897">
    <property type="entry name" value="DUF1269"/>
    <property type="match status" value="1"/>
</dbReference>
<evidence type="ECO:0000313" key="2">
    <source>
        <dbReference type="EMBL" id="TWU15402.1"/>
    </source>
</evidence>
<keyword evidence="1" id="KW-0812">Transmembrane</keyword>
<keyword evidence="3" id="KW-1185">Reference proteome</keyword>
<comment type="caution">
    <text evidence="2">The sequence shown here is derived from an EMBL/GenBank/DDBJ whole genome shotgun (WGS) entry which is preliminary data.</text>
</comment>
<dbReference type="Proteomes" id="UP000319908">
    <property type="component" value="Unassembled WGS sequence"/>
</dbReference>
<name>A0A5C6BU86_9BACT</name>
<accession>A0A5C6BU86</accession>
<organism evidence="2 3">
    <name type="scientific">Allorhodopirellula heiligendammensis</name>
    <dbReference type="NCBI Taxonomy" id="2714739"/>
    <lineage>
        <taxon>Bacteria</taxon>
        <taxon>Pseudomonadati</taxon>
        <taxon>Planctomycetota</taxon>
        <taxon>Planctomycetia</taxon>
        <taxon>Pirellulales</taxon>
        <taxon>Pirellulaceae</taxon>
        <taxon>Allorhodopirellula</taxon>
    </lineage>
</organism>
<dbReference type="InterPro" id="IPR009200">
    <property type="entry name" value="DUF1269_membrane"/>
</dbReference>
<keyword evidence="1" id="KW-1133">Transmembrane helix</keyword>
<evidence type="ECO:0000256" key="1">
    <source>
        <dbReference type="SAM" id="Phobius"/>
    </source>
</evidence>
<evidence type="ECO:0000313" key="3">
    <source>
        <dbReference type="Proteomes" id="UP000319908"/>
    </source>
</evidence>
<feature type="transmembrane region" description="Helical" evidence="1">
    <location>
        <begin position="65"/>
        <end position="91"/>
    </location>
</feature>
<proteinExistence type="predicted"/>
<sequence>MASTLVVLKFHTPEGASKGMEIAIGLQKQHLLEIEDAAIVSWPEGKKKPKTIHGQGACGGAWYGAFWGMLFGCIFFVPFLGAAFGAAMGALSGAFADYGIGNDFLEKVRGQVTEGTSALFLLNGQATTDRVVEAFKEAPEFEVISTNLSHEDEAKLKDAFAH</sequence>
<gene>
    <name evidence="2" type="ORF">Poly21_25970</name>
</gene>
<evidence type="ECO:0008006" key="4">
    <source>
        <dbReference type="Google" id="ProtNLM"/>
    </source>
</evidence>
<dbReference type="EMBL" id="SJPU01000002">
    <property type="protein sequence ID" value="TWU15402.1"/>
    <property type="molecule type" value="Genomic_DNA"/>
</dbReference>
<dbReference type="OrthoDB" id="275223at2"/>